<feature type="transmembrane region" description="Helical" evidence="2">
    <location>
        <begin position="99"/>
        <end position="125"/>
    </location>
</feature>
<protein>
    <submittedName>
        <fullName evidence="3">Uncharacterized protein</fullName>
    </submittedName>
</protein>
<keyword evidence="2" id="KW-0812">Transmembrane</keyword>
<proteinExistence type="predicted"/>
<feature type="region of interest" description="Disordered" evidence="1">
    <location>
        <begin position="178"/>
        <end position="206"/>
    </location>
</feature>
<feature type="transmembrane region" description="Helical" evidence="2">
    <location>
        <begin position="145"/>
        <end position="169"/>
    </location>
</feature>
<dbReference type="AlphaFoldDB" id="A0A7S1MTI8"/>
<evidence type="ECO:0000313" key="3">
    <source>
        <dbReference type="EMBL" id="CAD9138577.1"/>
    </source>
</evidence>
<feature type="transmembrane region" description="Helical" evidence="2">
    <location>
        <begin position="44"/>
        <end position="65"/>
    </location>
</feature>
<feature type="transmembrane region" description="Helical" evidence="2">
    <location>
        <begin position="71"/>
        <end position="87"/>
    </location>
</feature>
<reference evidence="3" key="1">
    <citation type="submission" date="2021-01" db="EMBL/GenBank/DDBJ databases">
        <authorList>
            <person name="Corre E."/>
            <person name="Pelletier E."/>
            <person name="Niang G."/>
            <person name="Scheremetjew M."/>
            <person name="Finn R."/>
            <person name="Kale V."/>
            <person name="Holt S."/>
            <person name="Cochrane G."/>
            <person name="Meng A."/>
            <person name="Brown T."/>
            <person name="Cohen L."/>
        </authorList>
    </citation>
    <scope>NUCLEOTIDE SEQUENCE</scope>
    <source>
        <strain evidence="3">CCAP 1951/1</strain>
    </source>
</reference>
<evidence type="ECO:0000256" key="2">
    <source>
        <dbReference type="SAM" id="Phobius"/>
    </source>
</evidence>
<accession>A0A7S1MTI8</accession>
<sequence>MTDHSDNFKAGGIPVFLIVTVLLSIVASRSELLSSFRAARGSGLGTTALFIGAVFSTLASCTLYFTAAWAYGVVCTIVCYVFALVATSPESLQSFGKPLLAIQSLWLAVLLGIPEPLGIGVIETVTQKCNNFYGSQAEKMCKSGWLAFNEIVAMGLISVVFLSQLLLVAKAIEAHRSPQMDGSPARVSGGGSAPHYQDLQSQLHNA</sequence>
<evidence type="ECO:0000256" key="1">
    <source>
        <dbReference type="SAM" id="MobiDB-lite"/>
    </source>
</evidence>
<organism evidence="3">
    <name type="scientific">Neobodo designis</name>
    <name type="common">Flagellated protozoan</name>
    <name type="synonym">Bodo designis</name>
    <dbReference type="NCBI Taxonomy" id="312471"/>
    <lineage>
        <taxon>Eukaryota</taxon>
        <taxon>Discoba</taxon>
        <taxon>Euglenozoa</taxon>
        <taxon>Kinetoplastea</taxon>
        <taxon>Metakinetoplastina</taxon>
        <taxon>Neobodonida</taxon>
        <taxon>Neobodo</taxon>
    </lineage>
</organism>
<dbReference type="EMBL" id="HBGF01039463">
    <property type="protein sequence ID" value="CAD9138577.1"/>
    <property type="molecule type" value="Transcribed_RNA"/>
</dbReference>
<name>A0A7S1MTI8_NEODS</name>
<gene>
    <name evidence="3" type="ORF">NDES1114_LOCUS26409</name>
</gene>
<feature type="transmembrane region" description="Helical" evidence="2">
    <location>
        <begin position="12"/>
        <end position="32"/>
    </location>
</feature>
<keyword evidence="2" id="KW-1133">Transmembrane helix</keyword>
<keyword evidence="2" id="KW-0472">Membrane</keyword>